<protein>
    <submittedName>
        <fullName evidence="1">Serine carboxypeptidase 3</fullName>
    </submittedName>
</protein>
<sequence length="301" mass="34638">MKATSRNAHKRLILFPKTSITIASVDDQTLDKLVKKKYPENSVQEFGHHAGYYKLPRSQFASSELVLLYENGPVHTANDLSLVWNDCSSDKAFFVEHPCYDKNDFYITGESYAGHYIPAFASPNEAYPECSWNMTLIKQSDYESINNKLMPKWEHAIKTCKNHFELLCQSLMEDKLVCLFFFSDSIFQMIMGIARTKYICHHYSTRKKYEGEYCYDLSIMEKFLNEKTVKDALGVMDIRFDLCNKNVSIALVFYFISAENSKWVHAVEWSGRKDFEVALTAPFKVDGAKGVHNSGHMVPTD</sequence>
<keyword evidence="1" id="KW-0645">Protease</keyword>
<gene>
    <name evidence="1" type="ORF">KPL71_024654</name>
</gene>
<evidence type="ECO:0000313" key="1">
    <source>
        <dbReference type="EMBL" id="KAH9700329.1"/>
    </source>
</evidence>
<accession>A0ACB8IT99</accession>
<keyword evidence="1" id="KW-0121">Carboxypeptidase</keyword>
<name>A0ACB8IT99_CITSI</name>
<keyword evidence="1" id="KW-0378">Hydrolase</keyword>
<comment type="caution">
    <text evidence="1">The sequence shown here is derived from an EMBL/GenBank/DDBJ whole genome shotgun (WGS) entry which is preliminary data.</text>
</comment>
<organism evidence="1 2">
    <name type="scientific">Citrus sinensis</name>
    <name type="common">Sweet orange</name>
    <name type="synonym">Citrus aurantium var. sinensis</name>
    <dbReference type="NCBI Taxonomy" id="2711"/>
    <lineage>
        <taxon>Eukaryota</taxon>
        <taxon>Viridiplantae</taxon>
        <taxon>Streptophyta</taxon>
        <taxon>Embryophyta</taxon>
        <taxon>Tracheophyta</taxon>
        <taxon>Spermatophyta</taxon>
        <taxon>Magnoliopsida</taxon>
        <taxon>eudicotyledons</taxon>
        <taxon>Gunneridae</taxon>
        <taxon>Pentapetalae</taxon>
        <taxon>rosids</taxon>
        <taxon>malvids</taxon>
        <taxon>Sapindales</taxon>
        <taxon>Rutaceae</taxon>
        <taxon>Aurantioideae</taxon>
        <taxon>Citrus</taxon>
    </lineage>
</organism>
<keyword evidence="2" id="KW-1185">Reference proteome</keyword>
<dbReference type="Proteomes" id="UP000829398">
    <property type="component" value="Chromosome 8"/>
</dbReference>
<dbReference type="EMBL" id="CM039177">
    <property type="protein sequence ID" value="KAH9700329.1"/>
    <property type="molecule type" value="Genomic_DNA"/>
</dbReference>
<proteinExistence type="predicted"/>
<reference evidence="2" key="1">
    <citation type="journal article" date="2023" name="Hortic. Res.">
        <title>A chromosome-level phased genome enabling allele-level studies in sweet orange: a case study on citrus Huanglongbing tolerance.</title>
        <authorList>
            <person name="Wu B."/>
            <person name="Yu Q."/>
            <person name="Deng Z."/>
            <person name="Duan Y."/>
            <person name="Luo F."/>
            <person name="Gmitter F. Jr."/>
        </authorList>
    </citation>
    <scope>NUCLEOTIDE SEQUENCE [LARGE SCALE GENOMIC DNA]</scope>
    <source>
        <strain evidence="2">cv. Valencia</strain>
    </source>
</reference>
<evidence type="ECO:0000313" key="2">
    <source>
        <dbReference type="Proteomes" id="UP000829398"/>
    </source>
</evidence>